<name>A0A0A9GYK1_ARUDO</name>
<dbReference type="AlphaFoldDB" id="A0A0A9GYK1"/>
<dbReference type="EMBL" id="GBRH01169297">
    <property type="protein sequence ID" value="JAE28599.1"/>
    <property type="molecule type" value="Transcribed_RNA"/>
</dbReference>
<evidence type="ECO:0000313" key="1">
    <source>
        <dbReference type="EMBL" id="JAE28599.1"/>
    </source>
</evidence>
<reference evidence="1" key="2">
    <citation type="journal article" date="2015" name="Data Brief">
        <title>Shoot transcriptome of the giant reed, Arundo donax.</title>
        <authorList>
            <person name="Barrero R.A."/>
            <person name="Guerrero F.D."/>
            <person name="Moolhuijzen P."/>
            <person name="Goolsby J.A."/>
            <person name="Tidwell J."/>
            <person name="Bellgard S.E."/>
            <person name="Bellgard M.I."/>
        </authorList>
    </citation>
    <scope>NUCLEOTIDE SEQUENCE</scope>
    <source>
        <tissue evidence="1">Shoot tissue taken approximately 20 cm above the soil surface</tissue>
    </source>
</reference>
<reference evidence="1" key="1">
    <citation type="submission" date="2014-09" db="EMBL/GenBank/DDBJ databases">
        <authorList>
            <person name="Magalhaes I.L.F."/>
            <person name="Oliveira U."/>
            <person name="Santos F.R."/>
            <person name="Vidigal T.H.D.A."/>
            <person name="Brescovit A.D."/>
            <person name="Santos A.J."/>
        </authorList>
    </citation>
    <scope>NUCLEOTIDE SEQUENCE</scope>
    <source>
        <tissue evidence="1">Shoot tissue taken approximately 20 cm above the soil surface</tissue>
    </source>
</reference>
<organism evidence="1">
    <name type="scientific">Arundo donax</name>
    <name type="common">Giant reed</name>
    <name type="synonym">Donax arundinaceus</name>
    <dbReference type="NCBI Taxonomy" id="35708"/>
    <lineage>
        <taxon>Eukaryota</taxon>
        <taxon>Viridiplantae</taxon>
        <taxon>Streptophyta</taxon>
        <taxon>Embryophyta</taxon>
        <taxon>Tracheophyta</taxon>
        <taxon>Spermatophyta</taxon>
        <taxon>Magnoliopsida</taxon>
        <taxon>Liliopsida</taxon>
        <taxon>Poales</taxon>
        <taxon>Poaceae</taxon>
        <taxon>PACMAD clade</taxon>
        <taxon>Arundinoideae</taxon>
        <taxon>Arundineae</taxon>
        <taxon>Arundo</taxon>
    </lineage>
</organism>
<accession>A0A0A9GYK1</accession>
<proteinExistence type="predicted"/>
<sequence>MPVYWLNHCCCRRSESRPTGAGSIHPMSVYLMCQCHHQSQVCCLSKSVCTFGAICSLQSRSWTWNA</sequence>
<protein>
    <submittedName>
        <fullName evidence="1">Uncharacterized protein</fullName>
    </submittedName>
</protein>